<reference evidence="4 5" key="1">
    <citation type="submission" date="2015-08" db="EMBL/GenBank/DDBJ databases">
        <title>Next Generation Sequencing and Analysis of the Genome of Puccinia sorghi L Schw, the Causal Agent of Maize Common Rust.</title>
        <authorList>
            <person name="Rochi L."/>
            <person name="Burguener G."/>
            <person name="Darino M."/>
            <person name="Turjanski A."/>
            <person name="Kreff E."/>
            <person name="Dieguez M.J."/>
            <person name="Sacco F."/>
        </authorList>
    </citation>
    <scope>NUCLEOTIDE SEQUENCE [LARGE SCALE GENOMIC DNA]</scope>
    <source>
        <strain evidence="4 5">RO10H11247</strain>
    </source>
</reference>
<organism evidence="4 5">
    <name type="scientific">Puccinia sorghi</name>
    <dbReference type="NCBI Taxonomy" id="27349"/>
    <lineage>
        <taxon>Eukaryota</taxon>
        <taxon>Fungi</taxon>
        <taxon>Dikarya</taxon>
        <taxon>Basidiomycota</taxon>
        <taxon>Pucciniomycotina</taxon>
        <taxon>Pucciniomycetes</taxon>
        <taxon>Pucciniales</taxon>
        <taxon>Pucciniaceae</taxon>
        <taxon>Puccinia</taxon>
    </lineage>
</organism>
<dbReference type="EMBL" id="LAVV01015015">
    <property type="protein sequence ID" value="KNZ44247.1"/>
    <property type="molecule type" value="Genomic_DNA"/>
</dbReference>
<evidence type="ECO:0000256" key="2">
    <source>
        <dbReference type="SAM" id="MobiDB-lite"/>
    </source>
</evidence>
<dbReference type="PANTHER" id="PTHR22589:SF103">
    <property type="entry name" value="CARNITINE O-ACETYL-TRANSFERASE, ISOFORM A-RELATED"/>
    <property type="match status" value="1"/>
</dbReference>
<dbReference type="PANTHER" id="PTHR22589">
    <property type="entry name" value="CARNITINE O-ACYLTRANSFERASE"/>
    <property type="match status" value="1"/>
</dbReference>
<dbReference type="Proteomes" id="UP000037035">
    <property type="component" value="Unassembled WGS sequence"/>
</dbReference>
<evidence type="ECO:0000259" key="3">
    <source>
        <dbReference type="Pfam" id="PF00755"/>
    </source>
</evidence>
<dbReference type="GO" id="GO:0004092">
    <property type="term" value="F:carnitine O-acetyltransferase activity"/>
    <property type="evidence" value="ECO:0007669"/>
    <property type="project" value="TreeGrafter"/>
</dbReference>
<gene>
    <name evidence="4" type="ORF">VP01_936g2</name>
</gene>
<sequence>MFTLRRTAIAKLSSAISSHSLRLPTSCLPLNRSTMPSSKSSTYQHQGSLPNVPVPELEATATKYFQSTQEPNSPTASDNTSTPAYKHTKACVEDFLRSPLVKELQIITLLIRSIIIASKRNVCIFPSFDSLHKSRWSTVHVHVDIPSSLLIKPRSSILKSILICLSSGRAIKPDGSFSSEAELKSQFQKIIQLAGSTEAPFPVGALTTEHRDIWADVSNALPECEKNCAKLIHTTRNPLRELSQALSVLL</sequence>
<proteinExistence type="predicted"/>
<keyword evidence="1" id="KW-0012">Acyltransferase</keyword>
<dbReference type="GO" id="GO:0009437">
    <property type="term" value="P:carnitine metabolic process"/>
    <property type="evidence" value="ECO:0007669"/>
    <property type="project" value="TreeGrafter"/>
</dbReference>
<feature type="domain" description="Choline/carnitine acyltransferase" evidence="3">
    <location>
        <begin position="173"/>
        <end position="228"/>
    </location>
</feature>
<feature type="compositionally biased region" description="Polar residues" evidence="2">
    <location>
        <begin position="33"/>
        <end position="49"/>
    </location>
</feature>
<dbReference type="STRING" id="27349.A0A0L6U7B6"/>
<dbReference type="PROSITE" id="PS00439">
    <property type="entry name" value="ACYLTRANSF_C_1"/>
    <property type="match status" value="1"/>
</dbReference>
<dbReference type="GO" id="GO:0005739">
    <property type="term" value="C:mitochondrion"/>
    <property type="evidence" value="ECO:0007669"/>
    <property type="project" value="TreeGrafter"/>
</dbReference>
<evidence type="ECO:0000256" key="1">
    <source>
        <dbReference type="ARBA" id="ARBA00023315"/>
    </source>
</evidence>
<dbReference type="Gene3D" id="3.30.559.70">
    <property type="entry name" value="Choline/Carnitine o-acyltransferase, domain 2"/>
    <property type="match status" value="1"/>
</dbReference>
<dbReference type="InterPro" id="IPR042231">
    <property type="entry name" value="Cho/carn_acyl_trans_2"/>
</dbReference>
<dbReference type="OrthoDB" id="240216at2759"/>
<evidence type="ECO:0000313" key="4">
    <source>
        <dbReference type="EMBL" id="KNZ44247.1"/>
    </source>
</evidence>
<dbReference type="InterPro" id="IPR000542">
    <property type="entry name" value="Carn_acyl_trans"/>
</dbReference>
<dbReference type="Gene3D" id="1.10.275.20">
    <property type="entry name" value="Choline/Carnitine o-acyltransferase"/>
    <property type="match status" value="1"/>
</dbReference>
<comment type="caution">
    <text evidence="4">The sequence shown here is derived from an EMBL/GenBank/DDBJ whole genome shotgun (WGS) entry which is preliminary data.</text>
</comment>
<dbReference type="AlphaFoldDB" id="A0A0L6U7B6"/>
<dbReference type="SUPFAM" id="SSF52777">
    <property type="entry name" value="CoA-dependent acyltransferases"/>
    <property type="match status" value="2"/>
</dbReference>
<evidence type="ECO:0000313" key="5">
    <source>
        <dbReference type="Proteomes" id="UP000037035"/>
    </source>
</evidence>
<dbReference type="InterPro" id="IPR042572">
    <property type="entry name" value="Carn_acyl_trans_N"/>
</dbReference>
<dbReference type="Pfam" id="PF00755">
    <property type="entry name" value="Carn_acyltransf"/>
    <property type="match status" value="1"/>
</dbReference>
<keyword evidence="1" id="KW-0808">Transferase</keyword>
<feature type="region of interest" description="Disordered" evidence="2">
    <location>
        <begin position="33"/>
        <end position="52"/>
    </location>
</feature>
<keyword evidence="5" id="KW-1185">Reference proteome</keyword>
<dbReference type="InterPro" id="IPR039551">
    <property type="entry name" value="Cho/carn_acyl_trans"/>
</dbReference>
<protein>
    <recommendedName>
        <fullName evidence="3">Choline/carnitine acyltransferase domain-containing protein</fullName>
    </recommendedName>
</protein>
<dbReference type="VEuPathDB" id="FungiDB:VP01_936g2"/>
<name>A0A0L6U7B6_9BASI</name>
<dbReference type="GO" id="GO:0005777">
    <property type="term" value="C:peroxisome"/>
    <property type="evidence" value="ECO:0007669"/>
    <property type="project" value="TreeGrafter"/>
</dbReference>
<accession>A0A0L6U7B6</accession>